<organism evidence="4 5">
    <name type="scientific">Naumannella halotolerans</name>
    <dbReference type="NCBI Taxonomy" id="993414"/>
    <lineage>
        <taxon>Bacteria</taxon>
        <taxon>Bacillati</taxon>
        <taxon>Actinomycetota</taxon>
        <taxon>Actinomycetes</taxon>
        <taxon>Propionibacteriales</taxon>
        <taxon>Propionibacteriaceae</taxon>
        <taxon>Naumannella</taxon>
    </lineage>
</organism>
<dbReference type="RefSeq" id="WP_133755345.1">
    <property type="nucleotide sequence ID" value="NZ_CP171129.1"/>
</dbReference>
<evidence type="ECO:0000256" key="1">
    <source>
        <dbReference type="SAM" id="MobiDB-lite"/>
    </source>
</evidence>
<feature type="transmembrane region" description="Helical" evidence="2">
    <location>
        <begin position="211"/>
        <end position="233"/>
    </location>
</feature>
<feature type="transmembrane region" description="Helical" evidence="2">
    <location>
        <begin position="270"/>
        <end position="296"/>
    </location>
</feature>
<dbReference type="Proteomes" id="UP000295371">
    <property type="component" value="Unassembled WGS sequence"/>
</dbReference>
<dbReference type="OrthoDB" id="3240216at2"/>
<feature type="compositionally biased region" description="Low complexity" evidence="1">
    <location>
        <begin position="69"/>
        <end position="106"/>
    </location>
</feature>
<accession>A0A4R7J1N4</accession>
<feature type="domain" description="DUF3566" evidence="3">
    <location>
        <begin position="193"/>
        <end position="312"/>
    </location>
</feature>
<gene>
    <name evidence="4" type="ORF">CLV29_2429</name>
</gene>
<dbReference type="AlphaFoldDB" id="A0A4R7J1N4"/>
<dbReference type="Pfam" id="PF12089">
    <property type="entry name" value="DUF3566"/>
    <property type="match status" value="1"/>
</dbReference>
<feature type="compositionally biased region" description="Low complexity" evidence="1">
    <location>
        <begin position="167"/>
        <end position="185"/>
    </location>
</feature>
<feature type="compositionally biased region" description="Polar residues" evidence="1">
    <location>
        <begin position="46"/>
        <end position="66"/>
    </location>
</feature>
<reference evidence="4 5" key="1">
    <citation type="submission" date="2019-03" db="EMBL/GenBank/DDBJ databases">
        <title>Genomic Encyclopedia of Archaeal and Bacterial Type Strains, Phase II (KMG-II): from individual species to whole genera.</title>
        <authorList>
            <person name="Goeker M."/>
        </authorList>
    </citation>
    <scope>NUCLEOTIDE SEQUENCE [LARGE SCALE GENOMIC DNA]</scope>
    <source>
        <strain evidence="4 5">DSM 24323</strain>
    </source>
</reference>
<comment type="caution">
    <text evidence="4">The sequence shown here is derived from an EMBL/GenBank/DDBJ whole genome shotgun (WGS) entry which is preliminary data.</text>
</comment>
<feature type="compositionally biased region" description="Low complexity" evidence="1">
    <location>
        <begin position="29"/>
        <end position="45"/>
    </location>
</feature>
<proteinExistence type="predicted"/>
<keyword evidence="5" id="KW-1185">Reference proteome</keyword>
<keyword evidence="2 4" id="KW-0812">Transmembrane</keyword>
<name>A0A4R7J1N4_9ACTN</name>
<feature type="region of interest" description="Disordered" evidence="1">
    <location>
        <begin position="1"/>
        <end position="185"/>
    </location>
</feature>
<keyword evidence="2" id="KW-0472">Membrane</keyword>
<evidence type="ECO:0000256" key="2">
    <source>
        <dbReference type="SAM" id="Phobius"/>
    </source>
</evidence>
<sequence>MTNGNTKGGSTRPDAPVEASRADRVMGRTSSSSSAEQTQQPATSTRTATRGSQAKTSQGKTTQSWRPPTARSNGTGATSTGAAASANGSATKGSESSPSSGATSAPQNAGTRTADPDTDTTKVTTGQAAAAVPSTSKRSSASPVVPGVGSPATRSGSSSEAAKTDSRGSAARSGGTAASASSASQFGAARRTRKARLRLARLDPWSVMKTSFLFSLAALVVLVVATAAIYGVLQTAGLFAAVNEVFALVVTSQNDPNPFNITDILSLNRVVGGALVIGALNVVIFTALATLFAFLYNISATLLGGLEVTLAED</sequence>
<evidence type="ECO:0000259" key="3">
    <source>
        <dbReference type="Pfam" id="PF12089"/>
    </source>
</evidence>
<feature type="compositionally biased region" description="Low complexity" evidence="1">
    <location>
        <begin position="139"/>
        <end position="152"/>
    </location>
</feature>
<evidence type="ECO:0000313" key="4">
    <source>
        <dbReference type="EMBL" id="TDT31020.1"/>
    </source>
</evidence>
<protein>
    <submittedName>
        <fullName evidence="4">Transmembrane protein DUF3566</fullName>
    </submittedName>
</protein>
<feature type="compositionally biased region" description="Polar residues" evidence="1">
    <location>
        <begin position="121"/>
        <end position="138"/>
    </location>
</feature>
<dbReference type="InterPro" id="IPR021949">
    <property type="entry name" value="DUF3566_TM"/>
</dbReference>
<keyword evidence="2" id="KW-1133">Transmembrane helix</keyword>
<evidence type="ECO:0000313" key="5">
    <source>
        <dbReference type="Proteomes" id="UP000295371"/>
    </source>
</evidence>
<dbReference type="EMBL" id="SOAW01000002">
    <property type="protein sequence ID" value="TDT31020.1"/>
    <property type="molecule type" value="Genomic_DNA"/>
</dbReference>